<accession>A0AAW7X2A5</accession>
<evidence type="ECO:0000259" key="2">
    <source>
        <dbReference type="Pfam" id="PF04773"/>
    </source>
</evidence>
<gene>
    <name evidence="4" type="ORF">Q4521_05350</name>
</gene>
<dbReference type="PANTHER" id="PTHR30273">
    <property type="entry name" value="PERIPLASMIC SIGNAL SENSOR AND SIGMA FACTOR ACTIVATOR FECR-RELATED"/>
    <property type="match status" value="1"/>
</dbReference>
<keyword evidence="1" id="KW-1133">Transmembrane helix</keyword>
<feature type="domain" description="FecR protein" evidence="2">
    <location>
        <begin position="111"/>
        <end position="200"/>
    </location>
</feature>
<evidence type="ECO:0000256" key="1">
    <source>
        <dbReference type="SAM" id="Phobius"/>
    </source>
</evidence>
<dbReference type="Gene3D" id="3.55.50.30">
    <property type="match status" value="1"/>
</dbReference>
<feature type="transmembrane region" description="Helical" evidence="1">
    <location>
        <begin position="77"/>
        <end position="100"/>
    </location>
</feature>
<dbReference type="InterPro" id="IPR032623">
    <property type="entry name" value="FecR_N"/>
</dbReference>
<keyword evidence="1" id="KW-0812">Transmembrane</keyword>
<dbReference type="AlphaFoldDB" id="A0AAW7X2A5"/>
<evidence type="ECO:0000259" key="3">
    <source>
        <dbReference type="Pfam" id="PF16220"/>
    </source>
</evidence>
<dbReference type="Pfam" id="PF04773">
    <property type="entry name" value="FecR"/>
    <property type="match status" value="1"/>
</dbReference>
<dbReference type="InterPro" id="IPR006860">
    <property type="entry name" value="FecR"/>
</dbReference>
<dbReference type="Gene3D" id="2.60.120.1440">
    <property type="match status" value="1"/>
</dbReference>
<dbReference type="RefSeq" id="WP_303491599.1">
    <property type="nucleotide sequence ID" value="NZ_JAUOPB010000003.1"/>
</dbReference>
<name>A0AAW7X2A5_9GAMM</name>
<protein>
    <submittedName>
        <fullName evidence="4">FecR family protein</fullName>
    </submittedName>
</protein>
<dbReference type="PIRSF" id="PIRSF018266">
    <property type="entry name" value="FecR"/>
    <property type="match status" value="1"/>
</dbReference>
<sequence length="320" mass="35218">MSNIQRNSHIENVAIEWLVKLNRDTVPPELEAEFMAWLQSSPAHQAAYIRAEQLWQRGEALQKLAQNTAQQPVKANFYFGWQGLSACAAILIVCLCVWLLPSAQQEILHFQTAKGQQLHIGLNDGSKVLLNTNSALDVAYTSSQRTVSLLQGEAFFDVAKDTKRPFDVETHQGTVRVVGTRFAVQHTEADTVITVLEGKVALGDKSDSSTFEQAVLLTPNQQTTFAETKLGLKPKVIDAEKNLSWRKQHLVFRGQPLRDVVEELNRYSSTVIVLGDASLANKNVTAVIQLGEKGVTAETLGSALQLNVTKDNSGSVVLSR</sequence>
<comment type="caution">
    <text evidence="4">The sequence shown here is derived from an EMBL/GenBank/DDBJ whole genome shotgun (WGS) entry which is preliminary data.</text>
</comment>
<dbReference type="Pfam" id="PF16220">
    <property type="entry name" value="DUF4880"/>
    <property type="match status" value="1"/>
</dbReference>
<evidence type="ECO:0000313" key="5">
    <source>
        <dbReference type="Proteomes" id="UP001169760"/>
    </source>
</evidence>
<dbReference type="GO" id="GO:0016989">
    <property type="term" value="F:sigma factor antagonist activity"/>
    <property type="evidence" value="ECO:0007669"/>
    <property type="project" value="TreeGrafter"/>
</dbReference>
<dbReference type="PANTHER" id="PTHR30273:SF2">
    <property type="entry name" value="PROTEIN FECR"/>
    <property type="match status" value="1"/>
</dbReference>
<organism evidence="4 5">
    <name type="scientific">Saccharophagus degradans</name>
    <dbReference type="NCBI Taxonomy" id="86304"/>
    <lineage>
        <taxon>Bacteria</taxon>
        <taxon>Pseudomonadati</taxon>
        <taxon>Pseudomonadota</taxon>
        <taxon>Gammaproteobacteria</taxon>
        <taxon>Cellvibrionales</taxon>
        <taxon>Cellvibrionaceae</taxon>
        <taxon>Saccharophagus</taxon>
    </lineage>
</organism>
<dbReference type="InterPro" id="IPR012373">
    <property type="entry name" value="Ferrdict_sens_TM"/>
</dbReference>
<evidence type="ECO:0000313" key="4">
    <source>
        <dbReference type="EMBL" id="MDO6421890.1"/>
    </source>
</evidence>
<reference evidence="4" key="1">
    <citation type="submission" date="2023-07" db="EMBL/GenBank/DDBJ databases">
        <title>Genome content predicts the carbon catabolic preferences of heterotrophic bacteria.</title>
        <authorList>
            <person name="Gralka M."/>
        </authorList>
    </citation>
    <scope>NUCLEOTIDE SEQUENCE</scope>
    <source>
        <strain evidence="4">I3M17_2</strain>
    </source>
</reference>
<dbReference type="EMBL" id="JAUOPB010000003">
    <property type="protein sequence ID" value="MDO6421890.1"/>
    <property type="molecule type" value="Genomic_DNA"/>
</dbReference>
<feature type="domain" description="FecR N-terminal" evidence="3">
    <location>
        <begin position="14"/>
        <end position="54"/>
    </location>
</feature>
<proteinExistence type="predicted"/>
<dbReference type="Proteomes" id="UP001169760">
    <property type="component" value="Unassembled WGS sequence"/>
</dbReference>
<keyword evidence="1" id="KW-0472">Membrane</keyword>